<dbReference type="SMART" id="SM00267">
    <property type="entry name" value="GGDEF"/>
    <property type="match status" value="1"/>
</dbReference>
<dbReference type="EMBL" id="WXEY01000036">
    <property type="protein sequence ID" value="MZP31381.1"/>
    <property type="molecule type" value="Genomic_DNA"/>
</dbReference>
<organism evidence="4 5">
    <name type="scientific">Heliomicrobium undosum</name>
    <dbReference type="NCBI Taxonomy" id="121734"/>
    <lineage>
        <taxon>Bacteria</taxon>
        <taxon>Bacillati</taxon>
        <taxon>Bacillota</taxon>
        <taxon>Clostridia</taxon>
        <taxon>Eubacteriales</taxon>
        <taxon>Heliobacteriaceae</taxon>
        <taxon>Heliomicrobium</taxon>
    </lineage>
</organism>
<feature type="coiled-coil region" evidence="1">
    <location>
        <begin position="282"/>
        <end position="309"/>
    </location>
</feature>
<dbReference type="Gene3D" id="6.10.340.10">
    <property type="match status" value="1"/>
</dbReference>
<dbReference type="Proteomes" id="UP000463470">
    <property type="component" value="Unassembled WGS sequence"/>
</dbReference>
<dbReference type="GO" id="GO:1902201">
    <property type="term" value="P:negative regulation of bacterial-type flagellum-dependent cell motility"/>
    <property type="evidence" value="ECO:0007669"/>
    <property type="project" value="TreeGrafter"/>
</dbReference>
<keyword evidence="1" id="KW-0175">Coiled coil</keyword>
<evidence type="ECO:0000313" key="5">
    <source>
        <dbReference type="Proteomes" id="UP000463470"/>
    </source>
</evidence>
<evidence type="ECO:0000313" key="4">
    <source>
        <dbReference type="EMBL" id="MZP31381.1"/>
    </source>
</evidence>
<dbReference type="FunFam" id="3.30.70.270:FF:000001">
    <property type="entry name" value="Diguanylate cyclase domain protein"/>
    <property type="match status" value="1"/>
</dbReference>
<dbReference type="InterPro" id="IPR050469">
    <property type="entry name" value="Diguanylate_Cyclase"/>
</dbReference>
<accession>A0A845LEN0</accession>
<feature type="chain" id="PRO_5038482855" evidence="2">
    <location>
        <begin position="17"/>
        <end position="611"/>
    </location>
</feature>
<proteinExistence type="predicted"/>
<dbReference type="Gene3D" id="3.30.450.20">
    <property type="entry name" value="PAS domain"/>
    <property type="match status" value="1"/>
</dbReference>
<dbReference type="GO" id="GO:0043709">
    <property type="term" value="P:cell adhesion involved in single-species biofilm formation"/>
    <property type="evidence" value="ECO:0007669"/>
    <property type="project" value="TreeGrafter"/>
</dbReference>
<dbReference type="PROSITE" id="PS50887">
    <property type="entry name" value="GGDEF"/>
    <property type="match status" value="1"/>
</dbReference>
<dbReference type="InterPro" id="IPR000160">
    <property type="entry name" value="GGDEF_dom"/>
</dbReference>
<dbReference type="Pfam" id="PF00990">
    <property type="entry name" value="GGDEF"/>
    <property type="match status" value="1"/>
</dbReference>
<gene>
    <name evidence="4" type="ORF">GTO91_16905</name>
</gene>
<dbReference type="PANTHER" id="PTHR45138:SF9">
    <property type="entry name" value="DIGUANYLATE CYCLASE DGCM-RELATED"/>
    <property type="match status" value="1"/>
</dbReference>
<dbReference type="InterPro" id="IPR029787">
    <property type="entry name" value="Nucleotide_cyclase"/>
</dbReference>
<dbReference type="Gene3D" id="3.30.70.270">
    <property type="match status" value="1"/>
</dbReference>
<dbReference type="OrthoDB" id="9783388at2"/>
<dbReference type="RefSeq" id="WP_161259897.1">
    <property type="nucleotide sequence ID" value="NZ_WXEY01000036.1"/>
</dbReference>
<sequence>MISLCIVAVISFASYANVFSTQTEKRLNELKTDVAERVRTDSEIFRLAEDNLKVFEKEFMQLYLSDAKVTKEEFWSCYFVDAQGATRMKREYFDGLYGKDGNYIYGMSSFIGNNQRVDDPDFQRRLVLANRVLTRLGPAWVNRFANVHVAFPENAITLFYPEEPWGLNARADLPMNELGVIGAVSKQKNPERRSIWSGLYFDETAKKWMITYMDPVDYDGRHLITPGHDLYLTDLMERLVESSNDGTYNFIIRKDGYLVAHPSNPSDAQKWVGQLSLDKIDIPSVKEAYQRIREEIKDETAEVRIIQNKTHDSYLAVGMIRGPEWYFVRVLPVAKIRDAAHQEARRVFVEGMTVLFAVLLVVYSVMRYQAEKPLQQLTHAAEVIGSGEYGEVAEGRIPLPVQLNNEIGLLSTRFVEMAGSVKDAKENLERIVEERTQALEKANADLMEMSLLDGLTGIHNRRSFDRSLAHIFSDAKQGLGTFSVMMLDIDYFKSYNDTYGHAEGDGALKAIAAAIKGTIREEDRCFRYGGEEFVVIFNDANATAAEGIAERIIQSVHRLGIAHSESPYGIITVSGGIAEYDDAYAKPEEIVKAADQKLYIAKNKGRNRIAL</sequence>
<name>A0A845LEN0_9FIRM</name>
<evidence type="ECO:0000256" key="1">
    <source>
        <dbReference type="SAM" id="Coils"/>
    </source>
</evidence>
<dbReference type="CDD" id="cd01949">
    <property type="entry name" value="GGDEF"/>
    <property type="match status" value="1"/>
</dbReference>
<dbReference type="CDD" id="cd06225">
    <property type="entry name" value="HAMP"/>
    <property type="match status" value="1"/>
</dbReference>
<feature type="domain" description="GGDEF" evidence="3">
    <location>
        <begin position="480"/>
        <end position="611"/>
    </location>
</feature>
<keyword evidence="2" id="KW-0732">Signal</keyword>
<dbReference type="GO" id="GO:0005886">
    <property type="term" value="C:plasma membrane"/>
    <property type="evidence" value="ECO:0007669"/>
    <property type="project" value="TreeGrafter"/>
</dbReference>
<dbReference type="PANTHER" id="PTHR45138">
    <property type="entry name" value="REGULATORY COMPONENTS OF SENSORY TRANSDUCTION SYSTEM"/>
    <property type="match status" value="1"/>
</dbReference>
<keyword evidence="5" id="KW-1185">Reference proteome</keyword>
<reference evidence="4 5" key="1">
    <citation type="submission" date="2020-01" db="EMBL/GenBank/DDBJ databases">
        <title>Whole-genome sequence of Heliobacterium undosum DSM 13378.</title>
        <authorList>
            <person name="Kyndt J.A."/>
            <person name="Meyer T.E."/>
        </authorList>
    </citation>
    <scope>NUCLEOTIDE SEQUENCE [LARGE SCALE GENOMIC DNA]</scope>
    <source>
        <strain evidence="4 5">DSM 13378</strain>
    </source>
</reference>
<dbReference type="GO" id="GO:0052621">
    <property type="term" value="F:diguanylate cyclase activity"/>
    <property type="evidence" value="ECO:0007669"/>
    <property type="project" value="TreeGrafter"/>
</dbReference>
<evidence type="ECO:0000259" key="3">
    <source>
        <dbReference type="PROSITE" id="PS50887"/>
    </source>
</evidence>
<protein>
    <submittedName>
        <fullName evidence="4">Diguanylate cyclase</fullName>
    </submittedName>
</protein>
<dbReference type="NCBIfam" id="TIGR00254">
    <property type="entry name" value="GGDEF"/>
    <property type="match status" value="1"/>
</dbReference>
<feature type="signal peptide" evidence="2">
    <location>
        <begin position="1"/>
        <end position="16"/>
    </location>
</feature>
<dbReference type="AlphaFoldDB" id="A0A845LEN0"/>
<dbReference type="InterPro" id="IPR043128">
    <property type="entry name" value="Rev_trsase/Diguanyl_cyclase"/>
</dbReference>
<evidence type="ECO:0000256" key="2">
    <source>
        <dbReference type="SAM" id="SignalP"/>
    </source>
</evidence>
<comment type="caution">
    <text evidence="4">The sequence shown here is derived from an EMBL/GenBank/DDBJ whole genome shotgun (WGS) entry which is preliminary data.</text>
</comment>
<dbReference type="SUPFAM" id="SSF55073">
    <property type="entry name" value="Nucleotide cyclase"/>
    <property type="match status" value="1"/>
</dbReference>